<feature type="domain" description="Acyl-CoA dehydrogenase/oxidase N-terminal" evidence="9">
    <location>
        <begin position="6"/>
        <end position="118"/>
    </location>
</feature>
<dbReference type="Gene3D" id="2.40.110.10">
    <property type="entry name" value="Butyryl-CoA Dehydrogenase, subunit A, domain 2"/>
    <property type="match status" value="1"/>
</dbReference>
<keyword evidence="11" id="KW-1185">Reference proteome</keyword>
<dbReference type="InterPro" id="IPR006091">
    <property type="entry name" value="Acyl-CoA_Oxase/DH_mid-dom"/>
</dbReference>
<evidence type="ECO:0000313" key="11">
    <source>
        <dbReference type="Proteomes" id="UP001526430"/>
    </source>
</evidence>
<dbReference type="Gene3D" id="1.20.140.10">
    <property type="entry name" value="Butyryl-CoA Dehydrogenase, subunit A, domain 3"/>
    <property type="match status" value="1"/>
</dbReference>
<dbReference type="CDD" id="cd00567">
    <property type="entry name" value="ACAD"/>
    <property type="match status" value="1"/>
</dbReference>
<proteinExistence type="inferred from homology"/>
<evidence type="ECO:0000259" key="7">
    <source>
        <dbReference type="Pfam" id="PF00441"/>
    </source>
</evidence>
<dbReference type="Pfam" id="PF00441">
    <property type="entry name" value="Acyl-CoA_dh_1"/>
    <property type="match status" value="1"/>
</dbReference>
<dbReference type="EMBL" id="JAPFQI010000001">
    <property type="protein sequence ID" value="MCW8084179.1"/>
    <property type="molecule type" value="Genomic_DNA"/>
</dbReference>
<dbReference type="PANTHER" id="PTHR43884">
    <property type="entry name" value="ACYL-COA DEHYDROGENASE"/>
    <property type="match status" value="1"/>
</dbReference>
<dbReference type="InterPro" id="IPR009075">
    <property type="entry name" value="AcylCo_DH/oxidase_C"/>
</dbReference>
<evidence type="ECO:0000259" key="9">
    <source>
        <dbReference type="Pfam" id="PF02771"/>
    </source>
</evidence>
<protein>
    <submittedName>
        <fullName evidence="10">Acyl-CoA dehydrogenase family protein</fullName>
    </submittedName>
</protein>
<keyword evidence="5 6" id="KW-0560">Oxidoreductase</keyword>
<dbReference type="Pfam" id="PF02771">
    <property type="entry name" value="Acyl-CoA_dh_N"/>
    <property type="match status" value="1"/>
</dbReference>
<evidence type="ECO:0000256" key="2">
    <source>
        <dbReference type="ARBA" id="ARBA00009347"/>
    </source>
</evidence>
<evidence type="ECO:0000259" key="8">
    <source>
        <dbReference type="Pfam" id="PF02770"/>
    </source>
</evidence>
<comment type="caution">
    <text evidence="10">The sequence shown here is derived from an EMBL/GenBank/DDBJ whole genome shotgun (WGS) entry which is preliminary data.</text>
</comment>
<dbReference type="RefSeq" id="WP_301587786.1">
    <property type="nucleotide sequence ID" value="NZ_JAPFQI010000001.1"/>
</dbReference>
<feature type="domain" description="Acyl-CoA oxidase/dehydrogenase middle" evidence="8">
    <location>
        <begin position="122"/>
        <end position="209"/>
    </location>
</feature>
<dbReference type="SUPFAM" id="SSF56645">
    <property type="entry name" value="Acyl-CoA dehydrogenase NM domain-like"/>
    <property type="match status" value="1"/>
</dbReference>
<dbReference type="InterPro" id="IPR036250">
    <property type="entry name" value="AcylCo_DH-like_C"/>
</dbReference>
<evidence type="ECO:0000256" key="5">
    <source>
        <dbReference type="ARBA" id="ARBA00023002"/>
    </source>
</evidence>
<dbReference type="Proteomes" id="UP001526430">
    <property type="component" value="Unassembled WGS sequence"/>
</dbReference>
<comment type="similarity">
    <text evidence="2 6">Belongs to the acyl-CoA dehydrogenase family.</text>
</comment>
<evidence type="ECO:0000256" key="1">
    <source>
        <dbReference type="ARBA" id="ARBA00001974"/>
    </source>
</evidence>
<dbReference type="Pfam" id="PF02770">
    <property type="entry name" value="Acyl-CoA_dh_M"/>
    <property type="match status" value="1"/>
</dbReference>
<evidence type="ECO:0000313" key="10">
    <source>
        <dbReference type="EMBL" id="MCW8084179.1"/>
    </source>
</evidence>
<keyword evidence="3 6" id="KW-0285">Flavoprotein</keyword>
<evidence type="ECO:0000256" key="3">
    <source>
        <dbReference type="ARBA" id="ARBA00022630"/>
    </source>
</evidence>
<gene>
    <name evidence="10" type="ORF">OF850_00940</name>
</gene>
<dbReference type="Gene3D" id="1.10.540.10">
    <property type="entry name" value="Acyl-CoA dehydrogenase/oxidase, N-terminal domain"/>
    <property type="match status" value="1"/>
</dbReference>
<dbReference type="SUPFAM" id="SSF47203">
    <property type="entry name" value="Acyl-CoA dehydrogenase C-terminal domain-like"/>
    <property type="match status" value="1"/>
</dbReference>
<organism evidence="10 11">
    <name type="scientific">Sabulicella glaciei</name>
    <dbReference type="NCBI Taxonomy" id="2984948"/>
    <lineage>
        <taxon>Bacteria</taxon>
        <taxon>Pseudomonadati</taxon>
        <taxon>Pseudomonadota</taxon>
        <taxon>Alphaproteobacteria</taxon>
        <taxon>Acetobacterales</taxon>
        <taxon>Acetobacteraceae</taxon>
        <taxon>Sabulicella</taxon>
    </lineage>
</organism>
<comment type="cofactor">
    <cofactor evidence="1 6">
        <name>FAD</name>
        <dbReference type="ChEBI" id="CHEBI:57692"/>
    </cofactor>
</comment>
<feature type="domain" description="Acyl-CoA dehydrogenase/oxidase C-terminal" evidence="7">
    <location>
        <begin position="229"/>
        <end position="375"/>
    </location>
</feature>
<dbReference type="InterPro" id="IPR037069">
    <property type="entry name" value="AcylCoA_DH/ox_N_sf"/>
</dbReference>
<name>A0ABT3NPU8_9PROT</name>
<dbReference type="InterPro" id="IPR009100">
    <property type="entry name" value="AcylCoA_DH/oxidase_NM_dom_sf"/>
</dbReference>
<evidence type="ECO:0000256" key="4">
    <source>
        <dbReference type="ARBA" id="ARBA00022827"/>
    </source>
</evidence>
<dbReference type="PANTHER" id="PTHR43884:SF20">
    <property type="entry name" value="ACYL-COA DEHYDROGENASE FADE28"/>
    <property type="match status" value="1"/>
</dbReference>
<reference evidence="10 11" key="1">
    <citation type="submission" date="2022-10" db="EMBL/GenBank/DDBJ databases">
        <title>Roseococcus glaciei nov., sp. nov., isolated from glacier.</title>
        <authorList>
            <person name="Liu Q."/>
            <person name="Xin Y.-H."/>
        </authorList>
    </citation>
    <scope>NUCLEOTIDE SEQUENCE [LARGE SCALE GENOMIC DNA]</scope>
    <source>
        <strain evidence="10 11">MDT2-1-1</strain>
    </source>
</reference>
<dbReference type="InterPro" id="IPR046373">
    <property type="entry name" value="Acyl-CoA_Oxase/DH_mid-dom_sf"/>
</dbReference>
<dbReference type="InterPro" id="IPR013786">
    <property type="entry name" value="AcylCoA_DH/ox_N"/>
</dbReference>
<sequence length="380" mass="40765">MNFDLSEEQRLLQESLRRLLADRYGFTQRNAAMAAPEGWSRKIWRSYAELGLLGLPFEEADGGFGGGPVEAMLVAEALGEALTLEPWFTTVVLGGGFLRHGASEAQRRALVPQIAAGEALVAFAQMETQSRYSLSDVATEARRDGDGWVLEGRKRVVLHGDTADWVVVTARTSGARSDRAGIGVFLVPASAPGLLRQGYATVDGQRAAEVTLSGVRVGPDSVLGDPAEGLPLVERVVDEAIAALAAEAVGCMSALHALTLEYLKTRHQFGRAIGQFQVLQHRASDMMVALEQARSMAMYATMMLDEPTPERRSAMSAVKVQIGRSAKLIGQHAVQMHGGIGIATEYAAGHYFKRLAAIDTLFGNVDHHLETLAAEVSAVA</sequence>
<accession>A0ABT3NPU8</accession>
<evidence type="ECO:0000256" key="6">
    <source>
        <dbReference type="RuleBase" id="RU362125"/>
    </source>
</evidence>
<keyword evidence="4 6" id="KW-0274">FAD</keyword>